<accession>A0A084W0B2</accession>
<evidence type="ECO:0000313" key="4">
    <source>
        <dbReference type="Proteomes" id="UP000030765"/>
    </source>
</evidence>
<feature type="region of interest" description="Disordered" evidence="1">
    <location>
        <begin position="37"/>
        <end position="57"/>
    </location>
</feature>
<evidence type="ECO:0000256" key="1">
    <source>
        <dbReference type="SAM" id="MobiDB-lite"/>
    </source>
</evidence>
<keyword evidence="2" id="KW-0282">Flagellum</keyword>
<sequence length="78" mass="8632">MANLLLLPTFARADKARKDFPDAQLTVLLVRGWNSSALPDASQKTNPNGPDSDSRGESMDVEIEFQLFVEQLQRTGVL</sequence>
<dbReference type="EMBL" id="KE525262">
    <property type="protein sequence ID" value="KFB43656.1"/>
    <property type="molecule type" value="Genomic_DNA"/>
</dbReference>
<keyword evidence="2" id="KW-0969">Cilium</keyword>
<evidence type="ECO:0000313" key="2">
    <source>
        <dbReference type="EMBL" id="KFB43656.1"/>
    </source>
</evidence>
<dbReference type="EMBL" id="ATLV01019111">
    <property type="status" value="NOT_ANNOTATED_CDS"/>
    <property type="molecule type" value="Genomic_DNA"/>
</dbReference>
<reference evidence="2 4" key="1">
    <citation type="journal article" date="2014" name="BMC Genomics">
        <title>Genome sequence of Anopheles sinensis provides insight into genetics basis of mosquito competence for malaria parasites.</title>
        <authorList>
            <person name="Zhou D."/>
            <person name="Zhang D."/>
            <person name="Ding G."/>
            <person name="Shi L."/>
            <person name="Hou Q."/>
            <person name="Ye Y."/>
            <person name="Xu Y."/>
            <person name="Zhou H."/>
            <person name="Xiong C."/>
            <person name="Li S."/>
            <person name="Yu J."/>
            <person name="Hong S."/>
            <person name="Yu X."/>
            <person name="Zou P."/>
            <person name="Chen C."/>
            <person name="Chang X."/>
            <person name="Wang W."/>
            <person name="Lv Y."/>
            <person name="Sun Y."/>
            <person name="Ma L."/>
            <person name="Shen B."/>
            <person name="Zhu C."/>
        </authorList>
    </citation>
    <scope>NUCLEOTIDE SEQUENCE [LARGE SCALE GENOMIC DNA]</scope>
</reference>
<dbReference type="Proteomes" id="UP000030765">
    <property type="component" value="Unassembled WGS sequence"/>
</dbReference>
<dbReference type="AlphaFoldDB" id="A0A084W0B2"/>
<name>A0A084W0B2_ANOSI</name>
<reference evidence="3" key="2">
    <citation type="submission" date="2020-05" db="UniProtKB">
        <authorList>
            <consortium name="EnsemblMetazoa"/>
        </authorList>
    </citation>
    <scope>IDENTIFICATION</scope>
</reference>
<dbReference type="EnsemblMetazoa" id="ASIC011382-RA">
    <property type="protein sequence ID" value="ASIC011382-PA"/>
    <property type="gene ID" value="ASIC011382"/>
</dbReference>
<evidence type="ECO:0000313" key="3">
    <source>
        <dbReference type="EnsemblMetazoa" id="ASIC011382-PA"/>
    </source>
</evidence>
<proteinExistence type="predicted"/>
<feature type="compositionally biased region" description="Polar residues" evidence="1">
    <location>
        <begin position="37"/>
        <end position="51"/>
    </location>
</feature>
<organism evidence="2">
    <name type="scientific">Anopheles sinensis</name>
    <name type="common">Mosquito</name>
    <dbReference type="NCBI Taxonomy" id="74873"/>
    <lineage>
        <taxon>Eukaryota</taxon>
        <taxon>Metazoa</taxon>
        <taxon>Ecdysozoa</taxon>
        <taxon>Arthropoda</taxon>
        <taxon>Hexapoda</taxon>
        <taxon>Insecta</taxon>
        <taxon>Pterygota</taxon>
        <taxon>Neoptera</taxon>
        <taxon>Endopterygota</taxon>
        <taxon>Diptera</taxon>
        <taxon>Nematocera</taxon>
        <taxon>Culicoidea</taxon>
        <taxon>Culicidae</taxon>
        <taxon>Anophelinae</taxon>
        <taxon>Anopheles</taxon>
    </lineage>
</organism>
<keyword evidence="4" id="KW-1185">Reference proteome</keyword>
<protein>
    <submittedName>
        <fullName evidence="2 3">Flagellar basal body rod protein FlgB</fullName>
    </submittedName>
</protein>
<dbReference type="VEuPathDB" id="VectorBase:ASIC011382"/>
<keyword evidence="2" id="KW-0966">Cell projection</keyword>
<gene>
    <name evidence="2" type="ORF">ZHAS_00011382</name>
</gene>